<keyword evidence="6 9" id="KW-1133">Transmembrane helix</keyword>
<proteinExistence type="inferred from homology"/>
<dbReference type="AlphaFoldDB" id="A0A8W8IWV0"/>
<dbReference type="EnsemblMetazoa" id="G15755.1">
    <property type="protein sequence ID" value="G15755.1:cds"/>
    <property type="gene ID" value="G15755"/>
</dbReference>
<dbReference type="GO" id="GO:0005886">
    <property type="term" value="C:plasma membrane"/>
    <property type="evidence" value="ECO:0007669"/>
    <property type="project" value="UniProtKB-SubCell"/>
</dbReference>
<dbReference type="Proteomes" id="UP000005408">
    <property type="component" value="Unassembled WGS sequence"/>
</dbReference>
<evidence type="ECO:0000256" key="4">
    <source>
        <dbReference type="ARBA" id="ARBA00022475"/>
    </source>
</evidence>
<dbReference type="SUPFAM" id="SSF81338">
    <property type="entry name" value="Aquaporin-like"/>
    <property type="match status" value="1"/>
</dbReference>
<dbReference type="OMA" id="NICTENT"/>
<keyword evidence="3 8" id="KW-0813">Transport</keyword>
<feature type="transmembrane region" description="Helical" evidence="9">
    <location>
        <begin position="224"/>
        <end position="242"/>
    </location>
</feature>
<dbReference type="InterPro" id="IPR023271">
    <property type="entry name" value="Aquaporin-like"/>
</dbReference>
<keyword evidence="11" id="KW-1185">Reference proteome</keyword>
<evidence type="ECO:0000256" key="2">
    <source>
        <dbReference type="ARBA" id="ARBA00006175"/>
    </source>
</evidence>
<evidence type="ECO:0000313" key="11">
    <source>
        <dbReference type="Proteomes" id="UP000005408"/>
    </source>
</evidence>
<name>A0A8W8IWV0_MAGGI</name>
<evidence type="ECO:0000256" key="3">
    <source>
        <dbReference type="ARBA" id="ARBA00022448"/>
    </source>
</evidence>
<reference evidence="10" key="1">
    <citation type="submission" date="2022-08" db="UniProtKB">
        <authorList>
            <consortium name="EnsemblMetazoa"/>
        </authorList>
    </citation>
    <scope>IDENTIFICATION</scope>
    <source>
        <strain evidence="10">05x7-T-G4-1.051#20</strain>
    </source>
</reference>
<dbReference type="InterPro" id="IPR000425">
    <property type="entry name" value="MIP"/>
</dbReference>
<dbReference type="PANTHER" id="PTHR19139:SF199">
    <property type="entry name" value="MIP17260P"/>
    <property type="match status" value="1"/>
</dbReference>
<dbReference type="PROSITE" id="PS00221">
    <property type="entry name" value="MIP"/>
    <property type="match status" value="1"/>
</dbReference>
<evidence type="ECO:0000313" key="10">
    <source>
        <dbReference type="EnsemblMetazoa" id="G15755.2:cds"/>
    </source>
</evidence>
<feature type="transmembrane region" description="Helical" evidence="9">
    <location>
        <begin position="66"/>
        <end position="87"/>
    </location>
</feature>
<keyword evidence="4" id="KW-1003">Cell membrane</keyword>
<keyword evidence="7 9" id="KW-0472">Membrane</keyword>
<dbReference type="EnsemblMetazoa" id="G15755.2">
    <property type="protein sequence ID" value="G15755.2:cds"/>
    <property type="gene ID" value="G15755"/>
</dbReference>
<comment type="subcellular location">
    <subcellularLocation>
        <location evidence="1">Cell membrane</location>
        <topology evidence="1">Multi-pass membrane protein</topology>
    </subcellularLocation>
</comment>
<dbReference type="InterPro" id="IPR034294">
    <property type="entry name" value="Aquaporin_transptr"/>
</dbReference>
<feature type="transmembrane region" description="Helical" evidence="9">
    <location>
        <begin position="108"/>
        <end position="131"/>
    </location>
</feature>
<evidence type="ECO:0000256" key="1">
    <source>
        <dbReference type="ARBA" id="ARBA00004651"/>
    </source>
</evidence>
<evidence type="ECO:0000256" key="6">
    <source>
        <dbReference type="ARBA" id="ARBA00022989"/>
    </source>
</evidence>
<evidence type="ECO:0008006" key="12">
    <source>
        <dbReference type="Google" id="ProtNLM"/>
    </source>
</evidence>
<feature type="transmembrane region" description="Helical" evidence="9">
    <location>
        <begin position="151"/>
        <end position="172"/>
    </location>
</feature>
<evidence type="ECO:0000256" key="5">
    <source>
        <dbReference type="ARBA" id="ARBA00022692"/>
    </source>
</evidence>
<dbReference type="Pfam" id="PF00230">
    <property type="entry name" value="MIP"/>
    <property type="match status" value="1"/>
</dbReference>
<dbReference type="Gene3D" id="1.20.1080.10">
    <property type="entry name" value="Glycerol uptake facilitator protein"/>
    <property type="match status" value="1"/>
</dbReference>
<evidence type="ECO:0000256" key="8">
    <source>
        <dbReference type="RuleBase" id="RU000477"/>
    </source>
</evidence>
<protein>
    <recommendedName>
        <fullName evidence="12">Aquaporin-2</fullName>
    </recommendedName>
</protein>
<dbReference type="GO" id="GO:0015250">
    <property type="term" value="F:water channel activity"/>
    <property type="evidence" value="ECO:0007669"/>
    <property type="project" value="TreeGrafter"/>
</dbReference>
<dbReference type="PRINTS" id="PR00783">
    <property type="entry name" value="MINTRINSICP"/>
</dbReference>
<dbReference type="PANTHER" id="PTHR19139">
    <property type="entry name" value="AQUAPORIN TRANSPORTER"/>
    <property type="match status" value="1"/>
</dbReference>
<evidence type="ECO:0000256" key="7">
    <source>
        <dbReference type="ARBA" id="ARBA00023136"/>
    </source>
</evidence>
<sequence length="285" mass="31073">MSKEKTEAILQENKSFLQRELDDLRSLDLLRASLAEFLGVMFLVMYGVGAGLYHETLGTKPSSVHIAIETGFFIAVIITTLSTVSGGHVNPAISIGFLVTGAITFSRFLFYSCFQVLGAIAGMAFISMVSPVEMQHGSFGVILPGPNVTDVQAFACEAYITFLLDFATFSFLDYGRSDMAGSVPFIIGILVVANVFSTWNLSGGCMNPARNFGPMVINGTYDKVWVYWAGPMIGGALGALIYDRVFSTRACRNTLYGCKSKDPQKTEMTKEVYVNETFTVDHSNL</sequence>
<keyword evidence="5 8" id="KW-0812">Transmembrane</keyword>
<accession>A0A8W8IWV0</accession>
<organism evidence="10 11">
    <name type="scientific">Magallana gigas</name>
    <name type="common">Pacific oyster</name>
    <name type="synonym">Crassostrea gigas</name>
    <dbReference type="NCBI Taxonomy" id="29159"/>
    <lineage>
        <taxon>Eukaryota</taxon>
        <taxon>Metazoa</taxon>
        <taxon>Spiralia</taxon>
        <taxon>Lophotrochozoa</taxon>
        <taxon>Mollusca</taxon>
        <taxon>Bivalvia</taxon>
        <taxon>Autobranchia</taxon>
        <taxon>Pteriomorphia</taxon>
        <taxon>Ostreida</taxon>
        <taxon>Ostreoidea</taxon>
        <taxon>Ostreidae</taxon>
        <taxon>Magallana</taxon>
    </lineage>
</organism>
<comment type="similarity">
    <text evidence="2 8">Belongs to the MIP/aquaporin (TC 1.A.8) family.</text>
</comment>
<evidence type="ECO:0000256" key="9">
    <source>
        <dbReference type="SAM" id="Phobius"/>
    </source>
</evidence>
<dbReference type="OrthoDB" id="3222at2759"/>
<feature type="transmembrane region" description="Helical" evidence="9">
    <location>
        <begin position="179"/>
        <end position="199"/>
    </location>
</feature>
<feature type="transmembrane region" description="Helical" evidence="9">
    <location>
        <begin position="34"/>
        <end position="54"/>
    </location>
</feature>
<dbReference type="InterPro" id="IPR022357">
    <property type="entry name" value="MIP_CS"/>
</dbReference>